<dbReference type="SUPFAM" id="SSF53623">
    <property type="entry name" value="MurD-like peptide ligases, catalytic domain"/>
    <property type="match status" value="1"/>
</dbReference>
<dbReference type="InterPro" id="IPR036615">
    <property type="entry name" value="Mur_ligase_C_dom_sf"/>
</dbReference>
<dbReference type="AlphaFoldDB" id="A0A645GKT8"/>
<sequence>MLQNTKAVKYSYSCQSPADFNCRIIEKGLDGMMVRIDNTELWTKFIGVHNAYNLLAVYSSALLLGADKEEVLVQISNLESVSGRLEYLKGGKDITAVVDYAHTPDALENVLKTLKDCADERELITVFGCGGNRDKTKRPEMAAISAKYSDRIIVTSDNPRFENPEEIINDIKAGFEAKDRARALFITDRREAIRTALALASEGAIVLVAGKGHENYQDVNGVKHHFDDKEVIAEVFNN</sequence>
<keyword evidence="2" id="KW-0436">Ligase</keyword>
<evidence type="ECO:0000313" key="2">
    <source>
        <dbReference type="EMBL" id="MPN27571.1"/>
    </source>
</evidence>
<dbReference type="Gene3D" id="3.90.190.20">
    <property type="entry name" value="Mur ligase, C-terminal domain"/>
    <property type="match status" value="1"/>
</dbReference>
<organism evidence="2">
    <name type="scientific">bioreactor metagenome</name>
    <dbReference type="NCBI Taxonomy" id="1076179"/>
    <lineage>
        <taxon>unclassified sequences</taxon>
        <taxon>metagenomes</taxon>
        <taxon>ecological metagenomes</taxon>
    </lineage>
</organism>
<protein>
    <submittedName>
        <fullName evidence="2">UDP-N-acetylmuramoyl-L-alanyl-D-glutamate--2, 6-diaminopimelate ligase</fullName>
        <ecNumber evidence="2">6.3.2.13</ecNumber>
    </submittedName>
</protein>
<dbReference type="EC" id="6.3.2.13" evidence="2"/>
<accession>A0A645GKT8</accession>
<dbReference type="PANTHER" id="PTHR23135">
    <property type="entry name" value="MUR LIGASE FAMILY MEMBER"/>
    <property type="match status" value="1"/>
</dbReference>
<feature type="domain" description="Mur ligase C-terminal" evidence="1">
    <location>
        <begin position="83"/>
        <end position="212"/>
    </location>
</feature>
<evidence type="ECO:0000259" key="1">
    <source>
        <dbReference type="Pfam" id="PF02875"/>
    </source>
</evidence>
<dbReference type="GO" id="GO:0008765">
    <property type="term" value="F:UDP-N-acetylmuramoylalanyl-D-glutamate-2,6-diaminopimelate ligase activity"/>
    <property type="evidence" value="ECO:0007669"/>
    <property type="project" value="UniProtKB-EC"/>
</dbReference>
<dbReference type="InterPro" id="IPR036565">
    <property type="entry name" value="Mur-like_cat_sf"/>
</dbReference>
<dbReference type="EMBL" id="VSSQ01077530">
    <property type="protein sequence ID" value="MPN27571.1"/>
    <property type="molecule type" value="Genomic_DNA"/>
</dbReference>
<dbReference type="SUPFAM" id="SSF53244">
    <property type="entry name" value="MurD-like peptide ligases, peptide-binding domain"/>
    <property type="match status" value="1"/>
</dbReference>
<reference evidence="2" key="1">
    <citation type="submission" date="2019-08" db="EMBL/GenBank/DDBJ databases">
        <authorList>
            <person name="Kucharzyk K."/>
            <person name="Murdoch R.W."/>
            <person name="Higgins S."/>
            <person name="Loffler F."/>
        </authorList>
    </citation>
    <scope>NUCLEOTIDE SEQUENCE</scope>
</reference>
<gene>
    <name evidence="2" type="primary">murE_52</name>
    <name evidence="2" type="ORF">SDC9_175005</name>
</gene>
<dbReference type="InterPro" id="IPR004101">
    <property type="entry name" value="Mur_ligase_C"/>
</dbReference>
<dbReference type="GO" id="GO:0005524">
    <property type="term" value="F:ATP binding"/>
    <property type="evidence" value="ECO:0007669"/>
    <property type="project" value="InterPro"/>
</dbReference>
<dbReference type="PANTHER" id="PTHR23135:SF4">
    <property type="entry name" value="UDP-N-ACETYLMURAMOYL-L-ALANYL-D-GLUTAMATE--2,6-DIAMINOPIMELATE LIGASE MURE HOMOLOG, CHLOROPLASTIC"/>
    <property type="match status" value="1"/>
</dbReference>
<name>A0A645GKT8_9ZZZZ</name>
<comment type="caution">
    <text evidence="2">The sequence shown here is derived from an EMBL/GenBank/DDBJ whole genome shotgun (WGS) entry which is preliminary data.</text>
</comment>
<proteinExistence type="predicted"/>
<dbReference type="Pfam" id="PF02875">
    <property type="entry name" value="Mur_ligase_C"/>
    <property type="match status" value="1"/>
</dbReference>
<dbReference type="Gene3D" id="3.40.1190.10">
    <property type="entry name" value="Mur-like, catalytic domain"/>
    <property type="match status" value="1"/>
</dbReference>